<protein>
    <submittedName>
        <fullName evidence="5">ATP cone domain-containing protein</fullName>
    </submittedName>
</protein>
<dbReference type="Pfam" id="PF03477">
    <property type="entry name" value="ATP-cone"/>
    <property type="match status" value="1"/>
</dbReference>
<evidence type="ECO:0000313" key="6">
    <source>
        <dbReference type="Proteomes" id="UP000199226"/>
    </source>
</evidence>
<dbReference type="PROSITE" id="PS51161">
    <property type="entry name" value="ATP_CONE"/>
    <property type="match status" value="1"/>
</dbReference>
<dbReference type="OrthoDB" id="320396at2"/>
<dbReference type="RefSeq" id="WP_090707048.1">
    <property type="nucleotide sequence ID" value="NZ_FNHH01000041.1"/>
</dbReference>
<proteinExistence type="predicted"/>
<keyword evidence="1 3" id="KW-0547">Nucleotide-binding</keyword>
<sequence>MTNKVIRVTKMSGDQVLFDEEKLKRSLRRSRADETIINEVIAKVKTQLYDSMPTKAIYKLAFSYLKKHSSFSASRYKLKSAILELGPSGFPFEKYIAELLKFKNYTTEVGTIVQGHCVSHEIDIIAEKEGRHLIIECKFHSDQRRFCDIKVPLYIHSRFKDVETRLKEKHVQGGKTYLGGLVTNTRFSSDALQYGNCMGMFMLSWDYPLNKSLKMLIDQSGLHPITSLLTMTKLEKDQLLADGIVLCRDLVTKEKKLHDINISEIRIRKIMEEVKSICESRDD</sequence>
<dbReference type="STRING" id="990371.SAMN05421813_1415"/>
<dbReference type="CDD" id="cd22308">
    <property type="entry name" value="Af1548-like"/>
    <property type="match status" value="1"/>
</dbReference>
<dbReference type="InterPro" id="IPR011856">
    <property type="entry name" value="tRNA_endonuc-like_dom_sf"/>
</dbReference>
<dbReference type="GO" id="GO:0005524">
    <property type="term" value="F:ATP binding"/>
    <property type="evidence" value="ECO:0007669"/>
    <property type="project" value="UniProtKB-UniRule"/>
</dbReference>
<organism evidence="5 6">
    <name type="scientific">Daejeonella rubra</name>
    <dbReference type="NCBI Taxonomy" id="990371"/>
    <lineage>
        <taxon>Bacteria</taxon>
        <taxon>Pseudomonadati</taxon>
        <taxon>Bacteroidota</taxon>
        <taxon>Sphingobacteriia</taxon>
        <taxon>Sphingobacteriales</taxon>
        <taxon>Sphingobacteriaceae</taxon>
        <taxon>Daejeonella</taxon>
    </lineage>
</organism>
<evidence type="ECO:0000256" key="2">
    <source>
        <dbReference type="ARBA" id="ARBA00022840"/>
    </source>
</evidence>
<dbReference type="InterPro" id="IPR011335">
    <property type="entry name" value="Restrct_endonuc-II-like"/>
</dbReference>
<dbReference type="SUPFAM" id="SSF52980">
    <property type="entry name" value="Restriction endonuclease-like"/>
    <property type="match status" value="1"/>
</dbReference>
<evidence type="ECO:0000259" key="4">
    <source>
        <dbReference type="PROSITE" id="PS51161"/>
    </source>
</evidence>
<dbReference type="InterPro" id="IPR054374">
    <property type="entry name" value="AF1548-like_C"/>
</dbReference>
<accession>A0A1G9YKK2</accession>
<feature type="domain" description="ATP-cone" evidence="4">
    <location>
        <begin position="6"/>
        <end position="87"/>
    </location>
</feature>
<dbReference type="GO" id="GO:0003676">
    <property type="term" value="F:nucleic acid binding"/>
    <property type="evidence" value="ECO:0007669"/>
    <property type="project" value="InterPro"/>
</dbReference>
<dbReference type="Gene3D" id="3.40.1350.10">
    <property type="match status" value="1"/>
</dbReference>
<reference evidence="6" key="1">
    <citation type="submission" date="2016-10" db="EMBL/GenBank/DDBJ databases">
        <authorList>
            <person name="Varghese N."/>
            <person name="Submissions S."/>
        </authorList>
    </citation>
    <scope>NUCLEOTIDE SEQUENCE [LARGE SCALE GENOMIC DNA]</scope>
    <source>
        <strain evidence="6">DSM 24536</strain>
    </source>
</reference>
<name>A0A1G9YKK2_9SPHI</name>
<evidence type="ECO:0000313" key="5">
    <source>
        <dbReference type="EMBL" id="SDN09769.1"/>
    </source>
</evidence>
<dbReference type="AlphaFoldDB" id="A0A1G9YKK2"/>
<dbReference type="EMBL" id="FNHH01000041">
    <property type="protein sequence ID" value="SDN09769.1"/>
    <property type="molecule type" value="Genomic_DNA"/>
</dbReference>
<keyword evidence="6" id="KW-1185">Reference proteome</keyword>
<dbReference type="InterPro" id="IPR005144">
    <property type="entry name" value="ATP-cone_dom"/>
</dbReference>
<evidence type="ECO:0000256" key="3">
    <source>
        <dbReference type="PROSITE-ProRule" id="PRU00492"/>
    </source>
</evidence>
<dbReference type="Gene3D" id="1.10.150.20">
    <property type="entry name" value="5' to 3' exonuclease, C-terminal subdomain"/>
    <property type="match status" value="1"/>
</dbReference>
<dbReference type="Proteomes" id="UP000199226">
    <property type="component" value="Unassembled WGS sequence"/>
</dbReference>
<gene>
    <name evidence="5" type="ORF">SAMN05421813_1415</name>
</gene>
<dbReference type="Pfam" id="PF22357">
    <property type="entry name" value="AF1548-like_C"/>
    <property type="match status" value="1"/>
</dbReference>
<evidence type="ECO:0000256" key="1">
    <source>
        <dbReference type="ARBA" id="ARBA00022741"/>
    </source>
</evidence>
<keyword evidence="2 3" id="KW-0067">ATP-binding</keyword>